<accession>A0A511X8A6</accession>
<dbReference type="AlphaFoldDB" id="A0A511X8A6"/>
<evidence type="ECO:0008006" key="4">
    <source>
        <dbReference type="Google" id="ProtNLM"/>
    </source>
</evidence>
<organism evidence="2 3">
    <name type="scientific">Acetobacter nitrogenifigens DSM 23921 = NBRC 105050</name>
    <dbReference type="NCBI Taxonomy" id="1120919"/>
    <lineage>
        <taxon>Bacteria</taxon>
        <taxon>Pseudomonadati</taxon>
        <taxon>Pseudomonadota</taxon>
        <taxon>Alphaproteobacteria</taxon>
        <taxon>Acetobacterales</taxon>
        <taxon>Acetobacteraceae</taxon>
        <taxon>Acetobacter</taxon>
    </lineage>
</organism>
<feature type="signal peptide" evidence="1">
    <location>
        <begin position="1"/>
        <end position="29"/>
    </location>
</feature>
<evidence type="ECO:0000256" key="1">
    <source>
        <dbReference type="SAM" id="SignalP"/>
    </source>
</evidence>
<name>A0A511X8A6_9PROT</name>
<keyword evidence="3" id="KW-1185">Reference proteome</keyword>
<dbReference type="STRING" id="1120919.GCA_000429165_01813"/>
<dbReference type="RefSeq" id="WP_246789387.1">
    <property type="nucleotide sequence ID" value="NZ_AUBI01000005.1"/>
</dbReference>
<evidence type="ECO:0000313" key="2">
    <source>
        <dbReference type="EMBL" id="GEN59167.1"/>
    </source>
</evidence>
<keyword evidence="1" id="KW-0732">Signal</keyword>
<comment type="caution">
    <text evidence="2">The sequence shown here is derived from an EMBL/GenBank/DDBJ whole genome shotgun (WGS) entry which is preliminary data.</text>
</comment>
<reference evidence="2 3" key="1">
    <citation type="submission" date="2019-07" db="EMBL/GenBank/DDBJ databases">
        <title>Whole genome shotgun sequence of Acetobacter nitrogenifigens NBRC 105050.</title>
        <authorList>
            <person name="Hosoyama A."/>
            <person name="Uohara A."/>
            <person name="Ohji S."/>
            <person name="Ichikawa N."/>
        </authorList>
    </citation>
    <scope>NUCLEOTIDE SEQUENCE [LARGE SCALE GENOMIC DNA]</scope>
    <source>
        <strain evidence="2 3">NBRC 105050</strain>
    </source>
</reference>
<dbReference type="EMBL" id="BJYF01000005">
    <property type="protein sequence ID" value="GEN59167.1"/>
    <property type="molecule type" value="Genomic_DNA"/>
</dbReference>
<feature type="chain" id="PRO_5021961905" description="Lipoprotein" evidence="1">
    <location>
        <begin position="30"/>
        <end position="148"/>
    </location>
</feature>
<sequence>MLSKTSLKSVHPGAVAALALGLATLAACASPQEIVSSKEDHLSAAGFIDQPANTPERQAMLRSLPSHRFVRRAKGDSVFYVYADPTVCACLYVGSQDAYGRYRQFQQQQNLADEQAMSAQEYNDASWNWGAWGPGFGPGFMYGPGFGW</sequence>
<dbReference type="Proteomes" id="UP000321635">
    <property type="component" value="Unassembled WGS sequence"/>
</dbReference>
<evidence type="ECO:0000313" key="3">
    <source>
        <dbReference type="Proteomes" id="UP000321635"/>
    </source>
</evidence>
<dbReference type="PROSITE" id="PS51257">
    <property type="entry name" value="PROKAR_LIPOPROTEIN"/>
    <property type="match status" value="1"/>
</dbReference>
<protein>
    <recommendedName>
        <fullName evidence="4">Lipoprotein</fullName>
    </recommendedName>
</protein>
<gene>
    <name evidence="2" type="ORF">ANI02nite_10510</name>
</gene>
<proteinExistence type="predicted"/>